<protein>
    <recommendedName>
        <fullName evidence="5">VWFD domain-containing protein</fullName>
    </recommendedName>
</protein>
<keyword evidence="2" id="KW-0732">Signal</keyword>
<dbReference type="OMA" id="HEEWHAP"/>
<feature type="compositionally biased region" description="Low complexity" evidence="1">
    <location>
        <begin position="951"/>
        <end position="967"/>
    </location>
</feature>
<gene>
    <name evidence="3" type="ORF">B5807_04813</name>
</gene>
<proteinExistence type="predicted"/>
<evidence type="ECO:0000256" key="2">
    <source>
        <dbReference type="SAM" id="SignalP"/>
    </source>
</evidence>
<feature type="chain" id="PRO_5012734236" description="VWFD domain-containing protein" evidence="2">
    <location>
        <begin position="16"/>
        <end position="1015"/>
    </location>
</feature>
<dbReference type="AlphaFoldDB" id="A0A1Y2M593"/>
<feature type="region of interest" description="Disordered" evidence="1">
    <location>
        <begin position="951"/>
        <end position="972"/>
    </location>
</feature>
<feature type="compositionally biased region" description="Low complexity" evidence="1">
    <location>
        <begin position="395"/>
        <end position="408"/>
    </location>
</feature>
<organism evidence="3 4">
    <name type="scientific">Epicoccum nigrum</name>
    <name type="common">Soil fungus</name>
    <name type="synonym">Epicoccum purpurascens</name>
    <dbReference type="NCBI Taxonomy" id="105696"/>
    <lineage>
        <taxon>Eukaryota</taxon>
        <taxon>Fungi</taxon>
        <taxon>Dikarya</taxon>
        <taxon>Ascomycota</taxon>
        <taxon>Pezizomycotina</taxon>
        <taxon>Dothideomycetes</taxon>
        <taxon>Pleosporomycetidae</taxon>
        <taxon>Pleosporales</taxon>
        <taxon>Pleosporineae</taxon>
        <taxon>Didymellaceae</taxon>
        <taxon>Epicoccum</taxon>
    </lineage>
</organism>
<name>A0A1Y2M593_EPING</name>
<accession>A0A1Y2M593</accession>
<dbReference type="Proteomes" id="UP000193240">
    <property type="component" value="Unassembled WGS sequence"/>
</dbReference>
<reference evidence="3 4" key="1">
    <citation type="journal article" date="2017" name="Genome Announc.">
        <title>Genome sequence of the saprophytic ascomycete Epicoccum nigrum ICMP 19927 strain isolated from New Zealand.</title>
        <authorList>
            <person name="Fokin M."/>
            <person name="Fleetwood D."/>
            <person name="Weir B.S."/>
            <person name="Villas-Boas S.G."/>
        </authorList>
    </citation>
    <scope>NUCLEOTIDE SEQUENCE [LARGE SCALE GENOMIC DNA]</scope>
    <source>
        <strain evidence="3 4">ICMP 19927</strain>
    </source>
</reference>
<dbReference type="InParanoid" id="A0A1Y2M593"/>
<feature type="compositionally biased region" description="Polar residues" evidence="1">
    <location>
        <begin position="485"/>
        <end position="501"/>
    </location>
</feature>
<keyword evidence="4" id="KW-1185">Reference proteome</keyword>
<feature type="region of interest" description="Disordered" evidence="1">
    <location>
        <begin position="454"/>
        <end position="545"/>
    </location>
</feature>
<feature type="signal peptide" evidence="2">
    <location>
        <begin position="1"/>
        <end position="15"/>
    </location>
</feature>
<evidence type="ECO:0008006" key="5">
    <source>
        <dbReference type="Google" id="ProtNLM"/>
    </source>
</evidence>
<dbReference type="STRING" id="105696.A0A1Y2M593"/>
<evidence type="ECO:0000256" key="1">
    <source>
        <dbReference type="SAM" id="MobiDB-lite"/>
    </source>
</evidence>
<evidence type="ECO:0000313" key="4">
    <source>
        <dbReference type="Proteomes" id="UP000193240"/>
    </source>
</evidence>
<evidence type="ECO:0000313" key="3">
    <source>
        <dbReference type="EMBL" id="OSS50378.1"/>
    </source>
</evidence>
<dbReference type="EMBL" id="KZ107842">
    <property type="protein sequence ID" value="OSS50378.1"/>
    <property type="molecule type" value="Genomic_DNA"/>
</dbReference>
<feature type="region of interest" description="Disordered" evidence="1">
    <location>
        <begin position="378"/>
        <end position="408"/>
    </location>
</feature>
<sequence length="1015" mass="103906">MWSYALLWTASLVAASNIGKRYDNSSIPAVSVNLSSSSSEIYHITDGTASSIISVLSESQELASRNSSIQASNYSVTAVTTPLDVTTVTVLQVETPSTVSSVSIYPTPYDTSVSGSVISVGSTDVGPFTNSTGLSSSLPQTKKSTSSQALYPYNNSTRTASAQTSTITVPPRGHCTGCALAALNPVTTSYLSNLFGNWTSLVVTETIVTEFITYVNNSTVDAVVTEVKTVNQTKTVAGWITDTKAEFNVYLPTPGLDLTLDVGPTYVIYTSLYGGPDVEVTSTARNNATDGNLLPTQGTCKPHVSRLQGFIPTGTADWNFFIQTFANGSTPKPNIYNSPVAVPTKLKSFLAQDQDLQVYFQDADIATCSEAGSEFLVGDPSRTLFEPPPAPPSAPAATPEKPTATATRPATTSFTFAPPAFSSIPGTNTFLSTTFVSTSKYITKLGCLRCDTNAHDRPEAPNTNTDNINGDPAPSKGPDPKTDDTPQSNGNTQGQPQNTPVVPNPGVKVTQSIPDFISSVISDNPDLTRRPEQPTAPPQTITIGDSVVTVKPQPTDQGQPGRPSNAPTMVIIGTQTVTVGQTTTINGVPVVVPTAGGGSTIIVGDKTIDITPGITPAPMPVLTVGHNTITANPQGQFVVGTQTLQRGGPIVVIDGHTLTLGPNGKIAIWNSDTQTLATMVGGQPAVTFGGHQVTAQVVGGTTQFVLGDKTLAPGGSAVTIDGTTFSLPPGFQGTSIVINGATQRLSPGLPVLTLSNSPVTAVAADGTTAFVLAPGQTLTPGGSLVVDGTTYSLPVSGGASTILINGVTSLLNPSPLPVLPVGVDHVTGTITHGTTAFIFGPDVTLTPDGVVTVSGTTISYPASASGSVVVINGVTSTLGSGADISIITAAPSIVVDGKTLTATVRDGTTEYVLNAGTTLLPGGQVIVSGTTYSLAPGGTAVVVDGKTSLLSSAPASNSAGATTSTTSERGAGDFIASGIGETSKSRGGASWAHSGVDKWLESLVMGLAGWLLWLL</sequence>